<feature type="chain" id="PRO_5018207985" evidence="1">
    <location>
        <begin position="21"/>
        <end position="175"/>
    </location>
</feature>
<dbReference type="Gene3D" id="3.40.30.10">
    <property type="entry name" value="Glutaredoxin"/>
    <property type="match status" value="1"/>
</dbReference>
<feature type="domain" description="Thioredoxin" evidence="2">
    <location>
        <begin position="17"/>
        <end position="168"/>
    </location>
</feature>
<sequence>MKKIIFIVVCIFTFNLNAIAQQKVTISKPNYLEGIITQSTFKQKPYANWFNRNYDSYKPDETIVKKIKKHLKGVTIKAFMGTWCADSRREVPHFFKLMNEAGLNENNLVMIAVDYRKKTTDNLQEGLNIIRVPTFIFYKKGKEIGRYVEYAKESLEKDILKILKEEPYKHSYDRS</sequence>
<organism evidence="3 4">
    <name type="scientific">Aureibaculum marinum</name>
    <dbReference type="NCBI Taxonomy" id="2487930"/>
    <lineage>
        <taxon>Bacteria</taxon>
        <taxon>Pseudomonadati</taxon>
        <taxon>Bacteroidota</taxon>
        <taxon>Flavobacteriia</taxon>
        <taxon>Flavobacteriales</taxon>
        <taxon>Flavobacteriaceae</taxon>
        <taxon>Aureibaculum</taxon>
    </lineage>
</organism>
<evidence type="ECO:0000313" key="4">
    <source>
        <dbReference type="Proteomes" id="UP000270856"/>
    </source>
</evidence>
<dbReference type="OrthoDB" id="6398367at2"/>
<reference evidence="3 4" key="1">
    <citation type="submission" date="2018-11" db="EMBL/GenBank/DDBJ databases">
        <title>Aureibaculum marinum gen. nov., sp. nov., a member of the family Flavobacteriaceae isolated from the Bohai Sea.</title>
        <authorList>
            <person name="Ji X."/>
        </authorList>
    </citation>
    <scope>NUCLEOTIDE SEQUENCE [LARGE SCALE GENOMIC DNA]</scope>
    <source>
        <strain evidence="3 4">BH-SD17</strain>
    </source>
</reference>
<evidence type="ECO:0000256" key="1">
    <source>
        <dbReference type="SAM" id="SignalP"/>
    </source>
</evidence>
<dbReference type="AlphaFoldDB" id="A0A3N4N769"/>
<feature type="signal peptide" evidence="1">
    <location>
        <begin position="1"/>
        <end position="20"/>
    </location>
</feature>
<dbReference type="InterPro" id="IPR013766">
    <property type="entry name" value="Thioredoxin_domain"/>
</dbReference>
<dbReference type="InterPro" id="IPR036249">
    <property type="entry name" value="Thioredoxin-like_sf"/>
</dbReference>
<dbReference type="Proteomes" id="UP000270856">
    <property type="component" value="Unassembled WGS sequence"/>
</dbReference>
<comment type="caution">
    <text evidence="3">The sequence shown here is derived from an EMBL/GenBank/DDBJ whole genome shotgun (WGS) entry which is preliminary data.</text>
</comment>
<dbReference type="RefSeq" id="WP_123899193.1">
    <property type="nucleotide sequence ID" value="NZ_RPFJ01000074.1"/>
</dbReference>
<proteinExistence type="predicted"/>
<dbReference type="SUPFAM" id="SSF52833">
    <property type="entry name" value="Thioredoxin-like"/>
    <property type="match status" value="1"/>
</dbReference>
<accession>A0A3N4N769</accession>
<dbReference type="Pfam" id="PF14595">
    <property type="entry name" value="Thioredoxin_9"/>
    <property type="match status" value="1"/>
</dbReference>
<protein>
    <submittedName>
        <fullName evidence="3">Thioredoxin</fullName>
    </submittedName>
</protein>
<dbReference type="CDD" id="cd02947">
    <property type="entry name" value="TRX_family"/>
    <property type="match status" value="1"/>
</dbReference>
<evidence type="ECO:0000313" key="3">
    <source>
        <dbReference type="EMBL" id="RPD91215.1"/>
    </source>
</evidence>
<keyword evidence="1" id="KW-0732">Signal</keyword>
<name>A0A3N4N769_9FLAO</name>
<evidence type="ECO:0000259" key="2">
    <source>
        <dbReference type="PROSITE" id="PS51352"/>
    </source>
</evidence>
<dbReference type="EMBL" id="RPFJ01000074">
    <property type="protein sequence ID" value="RPD91215.1"/>
    <property type="molecule type" value="Genomic_DNA"/>
</dbReference>
<dbReference type="PROSITE" id="PS51352">
    <property type="entry name" value="THIOREDOXIN_2"/>
    <property type="match status" value="1"/>
</dbReference>
<keyword evidence="4" id="KW-1185">Reference proteome</keyword>
<gene>
    <name evidence="3" type="ORF">EGM88_14855</name>
</gene>